<comment type="caution">
    <text evidence="1">The sequence shown here is derived from an EMBL/GenBank/DDBJ whole genome shotgun (WGS) entry which is preliminary data.</text>
</comment>
<feature type="non-terminal residue" evidence="1">
    <location>
        <position position="114"/>
    </location>
</feature>
<dbReference type="EMBL" id="CAJVPY010020802">
    <property type="protein sequence ID" value="CAG8777069.1"/>
    <property type="molecule type" value="Genomic_DNA"/>
</dbReference>
<reference evidence="1" key="1">
    <citation type="submission" date="2021-06" db="EMBL/GenBank/DDBJ databases">
        <authorList>
            <person name="Kallberg Y."/>
            <person name="Tangrot J."/>
            <person name="Rosling A."/>
        </authorList>
    </citation>
    <scope>NUCLEOTIDE SEQUENCE</scope>
    <source>
        <strain evidence="1">MA453B</strain>
    </source>
</reference>
<gene>
    <name evidence="1" type="ORF">DERYTH_LOCUS19253</name>
</gene>
<name>A0A9N9NZ45_9GLOM</name>
<evidence type="ECO:0000313" key="2">
    <source>
        <dbReference type="Proteomes" id="UP000789405"/>
    </source>
</evidence>
<keyword evidence="2" id="KW-1185">Reference proteome</keyword>
<dbReference type="Proteomes" id="UP000789405">
    <property type="component" value="Unassembled WGS sequence"/>
</dbReference>
<feature type="non-terminal residue" evidence="1">
    <location>
        <position position="1"/>
    </location>
</feature>
<proteinExistence type="predicted"/>
<accession>A0A9N9NZ45</accession>
<dbReference type="AlphaFoldDB" id="A0A9N9NZ45"/>
<protein>
    <submittedName>
        <fullName evidence="1">21201_t:CDS:1</fullName>
    </submittedName>
</protein>
<evidence type="ECO:0000313" key="1">
    <source>
        <dbReference type="EMBL" id="CAG8777069.1"/>
    </source>
</evidence>
<sequence length="114" mass="13024">NTYHEILEPPLNTNISCKTNTVLPEHVADILPLNYNYFISEVHQIPAYITTEGFSVDHFKVNFFVNVDTSEEIRQTELTTEYMGAVAAKYHIGSLNFLPSLTPNDRARFAYIAR</sequence>
<organism evidence="1 2">
    <name type="scientific">Dentiscutata erythropus</name>
    <dbReference type="NCBI Taxonomy" id="1348616"/>
    <lineage>
        <taxon>Eukaryota</taxon>
        <taxon>Fungi</taxon>
        <taxon>Fungi incertae sedis</taxon>
        <taxon>Mucoromycota</taxon>
        <taxon>Glomeromycotina</taxon>
        <taxon>Glomeromycetes</taxon>
        <taxon>Diversisporales</taxon>
        <taxon>Gigasporaceae</taxon>
        <taxon>Dentiscutata</taxon>
    </lineage>
</organism>